<proteinExistence type="predicted"/>
<reference evidence="1 2" key="1">
    <citation type="submission" date="2014-04" db="EMBL/GenBank/DDBJ databases">
        <authorList>
            <consortium name="DOE Joint Genome Institute"/>
            <person name="Kuo A."/>
            <person name="Zuccaro A."/>
            <person name="Kohler A."/>
            <person name="Nagy L.G."/>
            <person name="Floudas D."/>
            <person name="Copeland A."/>
            <person name="Barry K.W."/>
            <person name="Cichocki N."/>
            <person name="Veneault-Fourrey C."/>
            <person name="LaButti K."/>
            <person name="Lindquist E.A."/>
            <person name="Lipzen A."/>
            <person name="Lundell T."/>
            <person name="Morin E."/>
            <person name="Murat C."/>
            <person name="Sun H."/>
            <person name="Tunlid A."/>
            <person name="Henrissat B."/>
            <person name="Grigoriev I.V."/>
            <person name="Hibbett D.S."/>
            <person name="Martin F."/>
            <person name="Nordberg H.P."/>
            <person name="Cantor M.N."/>
            <person name="Hua S.X."/>
        </authorList>
    </citation>
    <scope>NUCLEOTIDE SEQUENCE [LARGE SCALE GENOMIC DNA]</scope>
    <source>
        <strain evidence="1 2">MAFF 305830</strain>
    </source>
</reference>
<dbReference type="Proteomes" id="UP000054097">
    <property type="component" value="Unassembled WGS sequence"/>
</dbReference>
<protein>
    <submittedName>
        <fullName evidence="1">Uncharacterized protein</fullName>
    </submittedName>
</protein>
<dbReference type="EMBL" id="KN824278">
    <property type="protein sequence ID" value="KIM33274.1"/>
    <property type="molecule type" value="Genomic_DNA"/>
</dbReference>
<evidence type="ECO:0000313" key="1">
    <source>
        <dbReference type="EMBL" id="KIM33274.1"/>
    </source>
</evidence>
<evidence type="ECO:0000313" key="2">
    <source>
        <dbReference type="Proteomes" id="UP000054097"/>
    </source>
</evidence>
<accession>A0A0C3BME4</accession>
<dbReference type="HOGENOM" id="CLU_2851158_0_0_1"/>
<reference evidence="2" key="2">
    <citation type="submission" date="2015-01" db="EMBL/GenBank/DDBJ databases">
        <title>Evolutionary Origins and Diversification of the Mycorrhizal Mutualists.</title>
        <authorList>
            <consortium name="DOE Joint Genome Institute"/>
            <consortium name="Mycorrhizal Genomics Consortium"/>
            <person name="Kohler A."/>
            <person name="Kuo A."/>
            <person name="Nagy L.G."/>
            <person name="Floudas D."/>
            <person name="Copeland A."/>
            <person name="Barry K.W."/>
            <person name="Cichocki N."/>
            <person name="Veneault-Fourrey C."/>
            <person name="LaButti K."/>
            <person name="Lindquist E.A."/>
            <person name="Lipzen A."/>
            <person name="Lundell T."/>
            <person name="Morin E."/>
            <person name="Murat C."/>
            <person name="Riley R."/>
            <person name="Ohm R."/>
            <person name="Sun H."/>
            <person name="Tunlid A."/>
            <person name="Henrissat B."/>
            <person name="Grigoriev I.V."/>
            <person name="Hibbett D.S."/>
            <person name="Martin F."/>
        </authorList>
    </citation>
    <scope>NUCLEOTIDE SEQUENCE [LARGE SCALE GENOMIC DNA]</scope>
    <source>
        <strain evidence="2">MAFF 305830</strain>
    </source>
</reference>
<gene>
    <name evidence="1" type="ORF">M408DRAFT_152118</name>
</gene>
<sequence length="65" mass="7491">MKSFCNPDNSDDTFHTEVGGKGLIAWFSQLAGWARPCLIINHMVQATKWIKTRIFRCYTNLRGFP</sequence>
<keyword evidence="2" id="KW-1185">Reference proteome</keyword>
<name>A0A0C3BME4_SERVB</name>
<dbReference type="AlphaFoldDB" id="A0A0C3BME4"/>
<organism evidence="1 2">
    <name type="scientific">Serendipita vermifera MAFF 305830</name>
    <dbReference type="NCBI Taxonomy" id="933852"/>
    <lineage>
        <taxon>Eukaryota</taxon>
        <taxon>Fungi</taxon>
        <taxon>Dikarya</taxon>
        <taxon>Basidiomycota</taxon>
        <taxon>Agaricomycotina</taxon>
        <taxon>Agaricomycetes</taxon>
        <taxon>Sebacinales</taxon>
        <taxon>Serendipitaceae</taxon>
        <taxon>Serendipita</taxon>
    </lineage>
</organism>